<sequence length="130" mass="13768">MTLSTSPLLVNSAGVLGHLLVVGGSAAVFSPRSVIGAFGLDTPSAPESQRLIDLLVPLYGFRELSLGLSMVAVWRYGNIKTLGWTTMAVVVTALGDGWVARKQRKGMEWVHWGLTPIALGLGAGLLGYFD</sequence>
<proteinExistence type="predicted"/>
<evidence type="ECO:0000313" key="2">
    <source>
        <dbReference type="EMBL" id="KEQ61102.1"/>
    </source>
</evidence>
<dbReference type="RefSeq" id="XP_040878125.1">
    <property type="nucleotide sequence ID" value="XM_041022394.1"/>
</dbReference>
<name>A0A074VTT5_AURM1</name>
<protein>
    <recommendedName>
        <fullName evidence="4">Integral membrane protein</fullName>
    </recommendedName>
</protein>
<feature type="transmembrane region" description="Helical" evidence="1">
    <location>
        <begin position="109"/>
        <end position="129"/>
    </location>
</feature>
<evidence type="ECO:0000256" key="1">
    <source>
        <dbReference type="SAM" id="Phobius"/>
    </source>
</evidence>
<dbReference type="InterPro" id="IPR025363">
    <property type="entry name" value="DUF4267"/>
</dbReference>
<keyword evidence="1" id="KW-1133">Transmembrane helix</keyword>
<reference evidence="2 3" key="1">
    <citation type="journal article" date="2014" name="BMC Genomics">
        <title>Genome sequencing of four Aureobasidium pullulans varieties: biotechnological potential, stress tolerance, and description of new species.</title>
        <authorList>
            <person name="Gostin Ar C."/>
            <person name="Ohm R.A."/>
            <person name="Kogej T."/>
            <person name="Sonjak S."/>
            <person name="Turk M."/>
            <person name="Zajc J."/>
            <person name="Zalar P."/>
            <person name="Grube M."/>
            <person name="Sun H."/>
            <person name="Han J."/>
            <person name="Sharma A."/>
            <person name="Chiniquy J."/>
            <person name="Ngan C.Y."/>
            <person name="Lipzen A."/>
            <person name="Barry K."/>
            <person name="Grigoriev I.V."/>
            <person name="Gunde-Cimerman N."/>
        </authorList>
    </citation>
    <scope>NUCLEOTIDE SEQUENCE [LARGE SCALE GENOMIC DNA]</scope>
    <source>
        <strain evidence="2 3">CBS 110374</strain>
    </source>
</reference>
<dbReference type="Proteomes" id="UP000030672">
    <property type="component" value="Unassembled WGS sequence"/>
</dbReference>
<accession>A0A074VTT5</accession>
<evidence type="ECO:0000313" key="3">
    <source>
        <dbReference type="Proteomes" id="UP000030672"/>
    </source>
</evidence>
<dbReference type="EMBL" id="KL584839">
    <property type="protein sequence ID" value="KEQ61102.1"/>
    <property type="molecule type" value="Genomic_DNA"/>
</dbReference>
<organism evidence="2 3">
    <name type="scientific">Aureobasidium melanogenum (strain CBS 110374)</name>
    <name type="common">Aureobasidium pullulans var. melanogenum</name>
    <dbReference type="NCBI Taxonomy" id="1043003"/>
    <lineage>
        <taxon>Eukaryota</taxon>
        <taxon>Fungi</taxon>
        <taxon>Dikarya</taxon>
        <taxon>Ascomycota</taxon>
        <taxon>Pezizomycotina</taxon>
        <taxon>Dothideomycetes</taxon>
        <taxon>Dothideomycetidae</taxon>
        <taxon>Dothideales</taxon>
        <taxon>Saccotheciaceae</taxon>
        <taxon>Aureobasidium</taxon>
    </lineage>
</organism>
<gene>
    <name evidence="2" type="ORF">M437DRAFT_52640</name>
</gene>
<dbReference type="HOGENOM" id="CLU_144283_0_0_1"/>
<keyword evidence="1" id="KW-0472">Membrane</keyword>
<evidence type="ECO:0008006" key="4">
    <source>
        <dbReference type="Google" id="ProtNLM"/>
    </source>
</evidence>
<keyword evidence="1" id="KW-0812">Transmembrane</keyword>
<feature type="transmembrane region" description="Helical" evidence="1">
    <location>
        <begin position="82"/>
        <end position="100"/>
    </location>
</feature>
<dbReference type="Pfam" id="PF14087">
    <property type="entry name" value="DUF4267"/>
    <property type="match status" value="1"/>
</dbReference>
<dbReference type="GeneID" id="63915767"/>
<keyword evidence="3" id="KW-1185">Reference proteome</keyword>
<dbReference type="AlphaFoldDB" id="A0A074VTT5"/>
<feature type="transmembrane region" description="Helical" evidence="1">
    <location>
        <begin position="12"/>
        <end position="30"/>
    </location>
</feature>